<evidence type="ECO:0000313" key="4">
    <source>
        <dbReference type="EMBL" id="GAF98313.1"/>
    </source>
</evidence>
<dbReference type="InterPro" id="IPR020578">
    <property type="entry name" value="Aminotrans_V_PyrdxlP_BS"/>
</dbReference>
<dbReference type="PANTHER" id="PTHR21152">
    <property type="entry name" value="AMINOTRANSFERASE CLASS V"/>
    <property type="match status" value="1"/>
</dbReference>
<dbReference type="GO" id="GO:0005777">
    <property type="term" value="C:peroxisome"/>
    <property type="evidence" value="ECO:0007669"/>
    <property type="project" value="TreeGrafter"/>
</dbReference>
<feature type="non-terminal residue" evidence="4">
    <location>
        <position position="1"/>
    </location>
</feature>
<dbReference type="AlphaFoldDB" id="X0TXJ6"/>
<dbReference type="GO" id="GO:0004760">
    <property type="term" value="F:L-serine-pyruvate transaminase activity"/>
    <property type="evidence" value="ECO:0007669"/>
    <property type="project" value="TreeGrafter"/>
</dbReference>
<feature type="domain" description="Aminotransferase class V" evidence="3">
    <location>
        <begin position="15"/>
        <end position="217"/>
    </location>
</feature>
<proteinExistence type="predicted"/>
<dbReference type="InterPro" id="IPR015421">
    <property type="entry name" value="PyrdxlP-dep_Trfase_major"/>
</dbReference>
<dbReference type="GO" id="GO:0019265">
    <property type="term" value="P:glycine biosynthetic process, by transamination of glyoxylate"/>
    <property type="evidence" value="ECO:0007669"/>
    <property type="project" value="TreeGrafter"/>
</dbReference>
<name>X0TXJ6_9ZZZZ</name>
<evidence type="ECO:0000259" key="3">
    <source>
        <dbReference type="Pfam" id="PF00266"/>
    </source>
</evidence>
<gene>
    <name evidence="4" type="ORF">S01H1_20023</name>
</gene>
<comment type="caution">
    <text evidence="4">The sequence shown here is derived from an EMBL/GenBank/DDBJ whole genome shotgun (WGS) entry which is preliminary data.</text>
</comment>
<evidence type="ECO:0000256" key="2">
    <source>
        <dbReference type="ARBA" id="ARBA00022898"/>
    </source>
</evidence>
<dbReference type="Gene3D" id="3.90.1150.10">
    <property type="entry name" value="Aspartate Aminotransferase, domain 1"/>
    <property type="match status" value="1"/>
</dbReference>
<dbReference type="Pfam" id="PF00266">
    <property type="entry name" value="Aminotran_5"/>
    <property type="match status" value="1"/>
</dbReference>
<dbReference type="InterPro" id="IPR000192">
    <property type="entry name" value="Aminotrans_V_dom"/>
</dbReference>
<dbReference type="GO" id="GO:0008453">
    <property type="term" value="F:alanine-glyoxylate transaminase activity"/>
    <property type="evidence" value="ECO:0007669"/>
    <property type="project" value="TreeGrafter"/>
</dbReference>
<dbReference type="EMBL" id="BARS01010896">
    <property type="protein sequence ID" value="GAF98313.1"/>
    <property type="molecule type" value="Genomic_DNA"/>
</dbReference>
<evidence type="ECO:0000256" key="1">
    <source>
        <dbReference type="ARBA" id="ARBA00001933"/>
    </source>
</evidence>
<organism evidence="4">
    <name type="scientific">marine sediment metagenome</name>
    <dbReference type="NCBI Taxonomy" id="412755"/>
    <lineage>
        <taxon>unclassified sequences</taxon>
        <taxon>metagenomes</taxon>
        <taxon>ecological metagenomes</taxon>
    </lineage>
</organism>
<dbReference type="PROSITE" id="PS00595">
    <property type="entry name" value="AA_TRANSFER_CLASS_5"/>
    <property type="match status" value="1"/>
</dbReference>
<sequence>GTAGMEAGIACAVPRDKKVLVSNGGKFGERWVKVAKAYGLDVDEVKLEWGTALEPELVAEKLATGRYGAVITVYSETSTGTACDLEGIGKVVAETDAIVIADCITAAGALPLRTGQWQIDIVGAGSQKAFMLPPGLAFLAVSDKAWANIEKIDAPAFYLDLKAYRKSVADNDTPYTAPVSLIRGLEVALDMIHEIGIETIWARTAMLAGAMRAAAEALGMKVFSRRPSDSVTGILLPEGVTDKQFRGTLRDKYGCWVAGGQNELKGKVFRVSHMGYVDPVDTIGLVAAVEY</sequence>
<dbReference type="PANTHER" id="PTHR21152:SF40">
    <property type="entry name" value="ALANINE--GLYOXYLATE AMINOTRANSFERASE"/>
    <property type="match status" value="1"/>
</dbReference>
<dbReference type="InterPro" id="IPR015422">
    <property type="entry name" value="PyrdxlP-dep_Trfase_small"/>
</dbReference>
<feature type="non-terminal residue" evidence="4">
    <location>
        <position position="291"/>
    </location>
</feature>
<dbReference type="SUPFAM" id="SSF53383">
    <property type="entry name" value="PLP-dependent transferases"/>
    <property type="match status" value="1"/>
</dbReference>
<dbReference type="InterPro" id="IPR015424">
    <property type="entry name" value="PyrdxlP-dep_Trfase"/>
</dbReference>
<protein>
    <recommendedName>
        <fullName evidence="3">Aminotransferase class V domain-containing protein</fullName>
    </recommendedName>
</protein>
<dbReference type="Gene3D" id="3.40.640.10">
    <property type="entry name" value="Type I PLP-dependent aspartate aminotransferase-like (Major domain)"/>
    <property type="match status" value="1"/>
</dbReference>
<reference evidence="4" key="1">
    <citation type="journal article" date="2014" name="Front. Microbiol.">
        <title>High frequency of phylogenetically diverse reductive dehalogenase-homologous genes in deep subseafloor sedimentary metagenomes.</title>
        <authorList>
            <person name="Kawai M."/>
            <person name="Futagami T."/>
            <person name="Toyoda A."/>
            <person name="Takaki Y."/>
            <person name="Nishi S."/>
            <person name="Hori S."/>
            <person name="Arai W."/>
            <person name="Tsubouchi T."/>
            <person name="Morono Y."/>
            <person name="Uchiyama I."/>
            <person name="Ito T."/>
            <person name="Fujiyama A."/>
            <person name="Inagaki F."/>
            <person name="Takami H."/>
        </authorList>
    </citation>
    <scope>NUCLEOTIDE SEQUENCE</scope>
    <source>
        <strain evidence="4">Expedition CK06-06</strain>
    </source>
</reference>
<accession>X0TXJ6</accession>
<keyword evidence="2" id="KW-0663">Pyridoxal phosphate</keyword>
<comment type="cofactor">
    <cofactor evidence="1">
        <name>pyridoxal 5'-phosphate</name>
        <dbReference type="ChEBI" id="CHEBI:597326"/>
    </cofactor>
</comment>